<comment type="caution">
    <text evidence="3">The sequence shown here is derived from an EMBL/GenBank/DDBJ whole genome shotgun (WGS) entry which is preliminary data.</text>
</comment>
<proteinExistence type="predicted"/>
<dbReference type="PANTHER" id="PTHR42930:SF3">
    <property type="entry name" value="PHOSPHATE-SPECIFIC TRANSPORT SYSTEM ACCESSORY PROTEIN PHOU"/>
    <property type="match status" value="1"/>
</dbReference>
<evidence type="ECO:0000313" key="4">
    <source>
        <dbReference type="Proteomes" id="UP000054015"/>
    </source>
</evidence>
<dbReference type="InterPro" id="IPR028366">
    <property type="entry name" value="PhoU"/>
</dbReference>
<dbReference type="GO" id="GO:0030643">
    <property type="term" value="P:intracellular phosphate ion homeostasis"/>
    <property type="evidence" value="ECO:0007669"/>
    <property type="project" value="InterPro"/>
</dbReference>
<evidence type="ECO:0000313" key="3">
    <source>
        <dbReference type="EMBL" id="KUK05475.1"/>
    </source>
</evidence>
<dbReference type="PATRIC" id="fig|2234.6.peg.153"/>
<evidence type="ECO:0000259" key="1">
    <source>
        <dbReference type="Pfam" id="PF01895"/>
    </source>
</evidence>
<sequence length="196" mass="22742">MKRIEEKEKAIMDEIMEMHALAERAVELSFRAMRGDKSVVREISRIEQQTDVLDTDINYACTTFIALFQPVARDLRFAISIMRISSSYERIADIAQEISLYESKLPEIVFKAEKYLKKMFDAVKEGYTKTEGLKERMTELDNAVDEIYVEAIEQLEESCDVNAVLTVRHIERIGDLLAKIAARQIFIKEGRRVWII</sequence>
<dbReference type="NCBIfam" id="TIGR02135">
    <property type="entry name" value="phoU_full"/>
    <property type="match status" value="1"/>
</dbReference>
<dbReference type="Proteomes" id="UP000054307">
    <property type="component" value="Unassembled WGS sequence"/>
</dbReference>
<dbReference type="SUPFAM" id="SSF109755">
    <property type="entry name" value="PhoU-like"/>
    <property type="match status" value="1"/>
</dbReference>
<dbReference type="Pfam" id="PF01895">
    <property type="entry name" value="PhoU"/>
    <property type="match status" value="2"/>
</dbReference>
<dbReference type="InterPro" id="IPR026022">
    <property type="entry name" value="PhoU_dom"/>
</dbReference>
<dbReference type="GO" id="GO:0045936">
    <property type="term" value="P:negative regulation of phosphate metabolic process"/>
    <property type="evidence" value="ECO:0007669"/>
    <property type="project" value="InterPro"/>
</dbReference>
<accession>A0A101DZ40</accession>
<dbReference type="Proteomes" id="UP000054015">
    <property type="component" value="Unassembled WGS sequence"/>
</dbReference>
<name>A0A101DZ40_ARCFL</name>
<gene>
    <name evidence="2" type="ORF">XD40_1620</name>
    <name evidence="3" type="ORF">XD48_2294</name>
</gene>
<dbReference type="EMBL" id="LGEX01000116">
    <property type="protein sequence ID" value="KUK05475.1"/>
    <property type="molecule type" value="Genomic_DNA"/>
</dbReference>
<protein>
    <submittedName>
        <fullName evidence="3">Phosphate-specific transport system accessory protein PhoU-like protein</fullName>
    </submittedName>
</protein>
<dbReference type="AlphaFoldDB" id="A0A101DZ40"/>
<dbReference type="InterPro" id="IPR038078">
    <property type="entry name" value="PhoU-like_sf"/>
</dbReference>
<reference evidence="3" key="1">
    <citation type="journal article" date="2015" name="MBio">
        <title>Genome-resolved metagenomic analysis reveals roles for candidate phyla and other microbial community members in biogeochemical transformations in oil reservoirs.</title>
        <authorList>
            <person name="Hu P."/>
            <person name="Tom L."/>
            <person name="Singh A."/>
            <person name="Thomas B.C."/>
            <person name="Baker B.J."/>
            <person name="Piceno Y.M."/>
            <person name="Andersen G.L."/>
            <person name="Banfield J.F."/>
        </authorList>
    </citation>
    <scope>NUCLEOTIDE SEQUENCE [LARGE SCALE GENOMIC DNA]</scope>
    <source>
        <strain evidence="3">49_2300</strain>
        <strain evidence="2">49_95</strain>
    </source>
</reference>
<dbReference type="PANTHER" id="PTHR42930">
    <property type="entry name" value="PHOSPHATE-SPECIFIC TRANSPORT SYSTEM ACCESSORY PROTEIN PHOU"/>
    <property type="match status" value="1"/>
</dbReference>
<feature type="domain" description="PhoU" evidence="1">
    <location>
        <begin position="15"/>
        <end position="99"/>
    </location>
</feature>
<evidence type="ECO:0000313" key="2">
    <source>
        <dbReference type="EMBL" id="KUJ93166.1"/>
    </source>
</evidence>
<dbReference type="EMBL" id="LGEQ01000032">
    <property type="protein sequence ID" value="KUJ93166.1"/>
    <property type="molecule type" value="Genomic_DNA"/>
</dbReference>
<feature type="domain" description="PhoU" evidence="1">
    <location>
        <begin position="115"/>
        <end position="182"/>
    </location>
</feature>
<reference evidence="4 5" key="2">
    <citation type="journal article" date="2015" name="MBio">
        <title>Genome-Resolved Metagenomic Analysis Reveals Roles for Candidate Phyla and Other Microbial Community Members in Biogeochemical Transformations in Oil Reservoirs.</title>
        <authorList>
            <person name="Hu P."/>
            <person name="Tom L."/>
            <person name="Singh A."/>
            <person name="Thomas B.C."/>
            <person name="Baker B.J."/>
            <person name="Piceno Y.M."/>
            <person name="Andersen G.L."/>
            <person name="Banfield J.F."/>
        </authorList>
    </citation>
    <scope>NUCLEOTIDE SEQUENCE [LARGE SCALE GENOMIC DNA]</scope>
</reference>
<organism evidence="3 4">
    <name type="scientific">Archaeoglobus fulgidus</name>
    <dbReference type="NCBI Taxonomy" id="2234"/>
    <lineage>
        <taxon>Archaea</taxon>
        <taxon>Methanobacteriati</taxon>
        <taxon>Methanobacteriota</taxon>
        <taxon>Archaeoglobi</taxon>
        <taxon>Archaeoglobales</taxon>
        <taxon>Archaeoglobaceae</taxon>
        <taxon>Archaeoglobus</taxon>
    </lineage>
</organism>
<dbReference type="Gene3D" id="1.20.58.220">
    <property type="entry name" value="Phosphate transport system protein phou homolog 2, domain 2"/>
    <property type="match status" value="1"/>
</dbReference>
<evidence type="ECO:0000313" key="5">
    <source>
        <dbReference type="Proteomes" id="UP000054307"/>
    </source>
</evidence>